<dbReference type="Pfam" id="PF00135">
    <property type="entry name" value="COesterase"/>
    <property type="match status" value="1"/>
</dbReference>
<dbReference type="Gene3D" id="3.40.50.1820">
    <property type="entry name" value="alpha/beta hydrolase"/>
    <property type="match status" value="1"/>
</dbReference>
<dbReference type="GO" id="GO:0017000">
    <property type="term" value="P:antibiotic biosynthetic process"/>
    <property type="evidence" value="ECO:0007669"/>
    <property type="project" value="UniProtKB-ARBA"/>
</dbReference>
<comment type="caution">
    <text evidence="2">The sequence shown here is derived from an EMBL/GenBank/DDBJ whole genome shotgun (WGS) entry which is preliminary data.</text>
</comment>
<dbReference type="GO" id="GO:0072330">
    <property type="term" value="P:monocarboxylic acid biosynthetic process"/>
    <property type="evidence" value="ECO:0007669"/>
    <property type="project" value="UniProtKB-ARBA"/>
</dbReference>
<reference evidence="2" key="1">
    <citation type="submission" date="2022-11" db="EMBL/GenBank/DDBJ databases">
        <authorList>
            <person name="Petersen C."/>
        </authorList>
    </citation>
    <scope>NUCLEOTIDE SEQUENCE</scope>
    <source>
        <strain evidence="2">IBT 34128</strain>
    </source>
</reference>
<dbReference type="AlphaFoldDB" id="A0A9W9JWR9"/>
<dbReference type="RefSeq" id="XP_056507309.1">
    <property type="nucleotide sequence ID" value="XM_056659016.1"/>
</dbReference>
<feature type="domain" description="Carboxylesterase type B" evidence="1">
    <location>
        <begin position="62"/>
        <end position="530"/>
    </location>
</feature>
<sequence>MPSPGVPFLAGSLALLAGLLAIYFQPVTDFLLQRVIQYGLPISQPIVVDTARNITYRGSYSATGVEHFQNIFYAEDPSGPRRFAPPVPTRPSPGAVIDATAPGAWCPQGTGDVLPFTSVVANISENCLSLRVARSRGVKAGAKLPAVVWIHGGGHALGSASEILYHPDGLITQARADDQPLIYVAINYRLGLFGFASSEALVKAKHTNAGLRDQRAALDWVRDNIEAFGGDPNRVTAMGQSVGASDIGLHLTAFAGERGAPFQQAIMISGGPGLNLNTKSDFVAQNTAAIAKQVGCTVDDNSQSEKTLQCLREAPVEALTNLSVTAARSSRPPFGEGFFYPTYDGDFIRGRPSELMRAGKFVKGVPVIASWVSNDGAWYASPPTSTDEEVLASFGLWLFGLSEETKQRLLALYPLPDFEHMVRPQYDGPISAQYYRAAQMNRDIWFTCPVLDFAWQYSKHGGVASDQVRVYEHNATSDIPYVMNSAHLEGGSDNSAAQKALGRAVSRAIASFVAGGTPESTGEGRVRVWPGAFDGATAKEWAEDAPSRLTLQLFGGPYGTRPVTVSDGSDPDAATTAEKAVYWEKVLTRCEFINSRRVRDEAG</sequence>
<evidence type="ECO:0000313" key="2">
    <source>
        <dbReference type="EMBL" id="KAJ5083912.1"/>
    </source>
</evidence>
<evidence type="ECO:0000313" key="3">
    <source>
        <dbReference type="Proteomes" id="UP001141434"/>
    </source>
</evidence>
<dbReference type="InterPro" id="IPR029058">
    <property type="entry name" value="AB_hydrolase_fold"/>
</dbReference>
<evidence type="ECO:0000259" key="1">
    <source>
        <dbReference type="Pfam" id="PF00135"/>
    </source>
</evidence>
<dbReference type="InterPro" id="IPR002018">
    <property type="entry name" value="CarbesteraseB"/>
</dbReference>
<feature type="non-terminal residue" evidence="2">
    <location>
        <position position="1"/>
    </location>
</feature>
<protein>
    <recommendedName>
        <fullName evidence="1">Carboxylesterase type B domain-containing protein</fullName>
    </recommendedName>
</protein>
<dbReference type="EMBL" id="JAPMSZ010000011">
    <property type="protein sequence ID" value="KAJ5083912.1"/>
    <property type="molecule type" value="Genomic_DNA"/>
</dbReference>
<gene>
    <name evidence="2" type="ORF">NUU61_008491</name>
</gene>
<dbReference type="SUPFAM" id="SSF53474">
    <property type="entry name" value="alpha/beta-Hydrolases"/>
    <property type="match status" value="1"/>
</dbReference>
<keyword evidence="3" id="KW-1185">Reference proteome</keyword>
<dbReference type="Proteomes" id="UP001141434">
    <property type="component" value="Unassembled WGS sequence"/>
</dbReference>
<proteinExistence type="predicted"/>
<dbReference type="OrthoDB" id="408631at2759"/>
<dbReference type="GeneID" id="81398185"/>
<reference evidence="2" key="2">
    <citation type="journal article" date="2023" name="IMA Fungus">
        <title>Comparative genomic study of the Penicillium genus elucidates a diverse pangenome and 15 lateral gene transfer events.</title>
        <authorList>
            <person name="Petersen C."/>
            <person name="Sorensen T."/>
            <person name="Nielsen M.R."/>
            <person name="Sondergaard T.E."/>
            <person name="Sorensen J.L."/>
            <person name="Fitzpatrick D.A."/>
            <person name="Frisvad J.C."/>
            <person name="Nielsen K.L."/>
        </authorList>
    </citation>
    <scope>NUCLEOTIDE SEQUENCE</scope>
    <source>
        <strain evidence="2">IBT 34128</strain>
    </source>
</reference>
<organism evidence="2 3">
    <name type="scientific">Penicillium alfredii</name>
    <dbReference type="NCBI Taxonomy" id="1506179"/>
    <lineage>
        <taxon>Eukaryota</taxon>
        <taxon>Fungi</taxon>
        <taxon>Dikarya</taxon>
        <taxon>Ascomycota</taxon>
        <taxon>Pezizomycotina</taxon>
        <taxon>Eurotiomycetes</taxon>
        <taxon>Eurotiomycetidae</taxon>
        <taxon>Eurotiales</taxon>
        <taxon>Aspergillaceae</taxon>
        <taxon>Penicillium</taxon>
    </lineage>
</organism>
<name>A0A9W9JWR9_9EURO</name>
<dbReference type="PANTHER" id="PTHR11559">
    <property type="entry name" value="CARBOXYLESTERASE"/>
    <property type="match status" value="1"/>
</dbReference>
<accession>A0A9W9JWR9</accession>
<dbReference type="InterPro" id="IPR050309">
    <property type="entry name" value="Type-B_Carboxylest/Lipase"/>
</dbReference>